<sequence length="386" mass="43691">MQESARLCAVCHKAPAKYICPSCKVAYCSKECYNNHNPKCTERFYERLVLDEMSLRQQEDKEKNQAAIAAMLKRANEEIVEPLDLYGEEMEGLEEVAERIEKGEDVSLDSLPPSLREAFLRDVANGELKRMVPVWKPWWLMTESRHNAAIQNELKPLVEEIHTNSSEEEDSDEEGEDIPCIRKFLADKSYSDVPLPAVVSSSVSYNAVEVVFFYCLLSRAYNGEYDECRAEIVEGIVAMSSVLGRAAVYSSMAECVASIRSNERLSPFASSLASGQAVNQLETHKQGAGSVLENTFADVLGLLDLPHFWIDALAHLVVLIHTHGEKAKRRKALFAAERKCAFFATYFRKMEAEPFWLLHKELETVMEIQTKKAPRRSVGRRIEEIT</sequence>
<dbReference type="Pfam" id="PF04438">
    <property type="entry name" value="zf-HIT"/>
    <property type="match status" value="1"/>
</dbReference>
<dbReference type="Gene3D" id="3.30.60.190">
    <property type="match status" value="1"/>
</dbReference>
<dbReference type="PANTHER" id="PTHR15555:SF0">
    <property type="entry name" value="ZINC FINGER HIT DOMAIN-CONTAINING PROTEIN 2"/>
    <property type="match status" value="1"/>
</dbReference>
<dbReference type="EMBL" id="LXWW01000445">
    <property type="protein sequence ID" value="OAO13211.1"/>
    <property type="molecule type" value="Genomic_DNA"/>
</dbReference>
<feature type="domain" description="HIT-type" evidence="2">
    <location>
        <begin position="8"/>
        <end position="40"/>
    </location>
</feature>
<name>A0A196SA51_BLAHN</name>
<comment type="caution">
    <text evidence="3">The sequence shown here is derived from an EMBL/GenBank/DDBJ whole genome shotgun (WGS) entry which is preliminary data.</text>
</comment>
<dbReference type="AlphaFoldDB" id="A0A196SA51"/>
<organism evidence="3 4">
    <name type="scientific">Blastocystis sp. subtype 1 (strain ATCC 50177 / NandII)</name>
    <dbReference type="NCBI Taxonomy" id="478820"/>
    <lineage>
        <taxon>Eukaryota</taxon>
        <taxon>Sar</taxon>
        <taxon>Stramenopiles</taxon>
        <taxon>Bigyra</taxon>
        <taxon>Opalozoa</taxon>
        <taxon>Opalinata</taxon>
        <taxon>Blastocystidae</taxon>
        <taxon>Blastocystis</taxon>
    </lineage>
</organism>
<dbReference type="STRING" id="478820.A0A196SA51"/>
<evidence type="ECO:0000313" key="3">
    <source>
        <dbReference type="EMBL" id="OAO13211.1"/>
    </source>
</evidence>
<dbReference type="Proteomes" id="UP000078348">
    <property type="component" value="Unassembled WGS sequence"/>
</dbReference>
<keyword evidence="1" id="KW-0862">Zinc</keyword>
<accession>A0A196SA51</accession>
<keyword evidence="1" id="KW-0863">Zinc-finger</keyword>
<proteinExistence type="predicted"/>
<dbReference type="SUPFAM" id="SSF144232">
    <property type="entry name" value="HIT/MYND zinc finger-like"/>
    <property type="match status" value="1"/>
</dbReference>
<protein>
    <submittedName>
        <fullName evidence="3">Zinc finger HIT domain-containing protein</fullName>
    </submittedName>
</protein>
<reference evidence="3 4" key="1">
    <citation type="submission" date="2016-05" db="EMBL/GenBank/DDBJ databases">
        <title>Nuclear genome of Blastocystis sp. subtype 1 NandII.</title>
        <authorList>
            <person name="Gentekaki E."/>
            <person name="Curtis B."/>
            <person name="Stairs C."/>
            <person name="Eme L."/>
            <person name="Herman E."/>
            <person name="Klimes V."/>
            <person name="Arias M.C."/>
            <person name="Elias M."/>
            <person name="Hilliou F."/>
            <person name="Klute M."/>
            <person name="Malik S.-B."/>
            <person name="Pightling A."/>
            <person name="Rachubinski R."/>
            <person name="Salas D."/>
            <person name="Schlacht A."/>
            <person name="Suga H."/>
            <person name="Archibald J."/>
            <person name="Ball S.G."/>
            <person name="Clark G."/>
            <person name="Dacks J."/>
            <person name="Van Der Giezen M."/>
            <person name="Tsaousis A."/>
            <person name="Roger A."/>
        </authorList>
    </citation>
    <scope>NUCLEOTIDE SEQUENCE [LARGE SCALE GENOMIC DNA]</scope>
    <source>
        <strain evidence="4">ATCC 50177 / NandII</strain>
    </source>
</reference>
<dbReference type="GO" id="GO:0008270">
    <property type="term" value="F:zinc ion binding"/>
    <property type="evidence" value="ECO:0007669"/>
    <property type="project" value="UniProtKB-UniRule"/>
</dbReference>
<dbReference type="OrthoDB" id="18412at2759"/>
<evidence type="ECO:0000259" key="2">
    <source>
        <dbReference type="PROSITE" id="PS51083"/>
    </source>
</evidence>
<dbReference type="PROSITE" id="PS51083">
    <property type="entry name" value="ZF_HIT"/>
    <property type="match status" value="1"/>
</dbReference>
<dbReference type="CDD" id="cd23024">
    <property type="entry name" value="zf-HIT_ZNHIT2-3"/>
    <property type="match status" value="1"/>
</dbReference>
<keyword evidence="1" id="KW-0479">Metal-binding</keyword>
<evidence type="ECO:0000313" key="4">
    <source>
        <dbReference type="Proteomes" id="UP000078348"/>
    </source>
</evidence>
<gene>
    <name evidence="3" type="ORF">AV274_5104</name>
</gene>
<dbReference type="InterPro" id="IPR039646">
    <property type="entry name" value="ZNHIT2"/>
</dbReference>
<keyword evidence="4" id="KW-1185">Reference proteome</keyword>
<evidence type="ECO:0000256" key="1">
    <source>
        <dbReference type="PROSITE-ProRule" id="PRU00453"/>
    </source>
</evidence>
<dbReference type="InterPro" id="IPR007529">
    <property type="entry name" value="Znf_HIT"/>
</dbReference>
<dbReference type="PANTHER" id="PTHR15555">
    <property type="entry name" value="ZINC FINGER HIT DOMAIN CONTAINING PROTEIN 2 PROTEIN FON -RELATED"/>
    <property type="match status" value="1"/>
</dbReference>